<proteinExistence type="predicted"/>
<dbReference type="EMBL" id="BSKO01000001">
    <property type="protein sequence ID" value="GLO67240.1"/>
    <property type="molecule type" value="Genomic_DNA"/>
</dbReference>
<evidence type="ECO:0000313" key="7">
    <source>
        <dbReference type="Proteomes" id="UP001275436"/>
    </source>
</evidence>
<dbReference type="SMART" id="SM00354">
    <property type="entry name" value="HTH_LACI"/>
    <property type="match status" value="1"/>
</dbReference>
<comment type="caution">
    <text evidence="6">The sequence shown here is derived from an EMBL/GenBank/DDBJ whole genome shotgun (WGS) entry which is preliminary data.</text>
</comment>
<keyword evidence="7" id="KW-1185">Reference proteome</keyword>
<evidence type="ECO:0000313" key="6">
    <source>
        <dbReference type="EMBL" id="GLO67240.1"/>
    </source>
</evidence>
<organism evidence="6 7">
    <name type="scientific">Oceanobacillus kimchii</name>
    <dbReference type="NCBI Taxonomy" id="746691"/>
    <lineage>
        <taxon>Bacteria</taxon>
        <taxon>Bacillati</taxon>
        <taxon>Bacillota</taxon>
        <taxon>Bacilli</taxon>
        <taxon>Bacillales</taxon>
        <taxon>Bacillaceae</taxon>
        <taxon>Oceanobacillus</taxon>
    </lineage>
</organism>
<feature type="domain" description="HTH lacI-type" evidence="5">
    <location>
        <begin position="5"/>
        <end position="59"/>
    </location>
</feature>
<evidence type="ECO:0000256" key="1">
    <source>
        <dbReference type="ARBA" id="ARBA00022491"/>
    </source>
</evidence>
<dbReference type="CDD" id="cd06291">
    <property type="entry name" value="PBP1_Qymf-like"/>
    <property type="match status" value="1"/>
</dbReference>
<dbReference type="SUPFAM" id="SSF53822">
    <property type="entry name" value="Periplasmic binding protein-like I"/>
    <property type="match status" value="1"/>
</dbReference>
<accession>A0ABQ5TQ26</accession>
<keyword evidence="3" id="KW-0238">DNA-binding</keyword>
<dbReference type="PANTHER" id="PTHR30146">
    <property type="entry name" value="LACI-RELATED TRANSCRIPTIONAL REPRESSOR"/>
    <property type="match status" value="1"/>
</dbReference>
<dbReference type="InterPro" id="IPR046335">
    <property type="entry name" value="LacI/GalR-like_sensor"/>
</dbReference>
<keyword evidence="1" id="KW-0678">Repressor</keyword>
<sequence>MNMTVTIKDVAKKAGVSAATVSRVLNNSGYVYEDTRKAVMEAINHLQYKPNEVARSLYKRTSKLIGLVLPDITNPFFPALARGVEDNLQQQGYRVIFGNTDGDTTKEMEYIDTFLQHNVVGLIASVDHLHHEVLTNLRVPVVTVDRITEELPAVYADHKSGGRLAAEKLISSGCEKIVVLRGPQDAKPLYDRFQSAMQYLSEKNVSVNFIDCQLSFEDGRKKAKELFNQFPDTEGIIACNDLVAAAMLHEAVTRGINVPTDLQVIGYDNITISEIVHPSLTTIHQPTYDMGVKAADMLIKLINKEKLGMIHEQLPVYLKERNSTLNGGI</sequence>
<dbReference type="PROSITE" id="PS00356">
    <property type="entry name" value="HTH_LACI_1"/>
    <property type="match status" value="1"/>
</dbReference>
<dbReference type="PANTHER" id="PTHR30146:SF95">
    <property type="entry name" value="RIBOSE OPERON REPRESSOR"/>
    <property type="match status" value="1"/>
</dbReference>
<name>A0ABQ5TQ26_9BACI</name>
<dbReference type="InterPro" id="IPR028082">
    <property type="entry name" value="Peripla_BP_I"/>
</dbReference>
<gene>
    <name evidence="6" type="primary">rbsR</name>
    <name evidence="6" type="ORF">MACH08_30240</name>
</gene>
<dbReference type="Pfam" id="PF00356">
    <property type="entry name" value="LacI"/>
    <property type="match status" value="1"/>
</dbReference>
<dbReference type="InterPro" id="IPR010982">
    <property type="entry name" value="Lambda_DNA-bd_dom_sf"/>
</dbReference>
<evidence type="ECO:0000256" key="4">
    <source>
        <dbReference type="ARBA" id="ARBA00023163"/>
    </source>
</evidence>
<evidence type="ECO:0000259" key="5">
    <source>
        <dbReference type="PROSITE" id="PS50932"/>
    </source>
</evidence>
<evidence type="ECO:0000256" key="2">
    <source>
        <dbReference type="ARBA" id="ARBA00023015"/>
    </source>
</evidence>
<dbReference type="SUPFAM" id="SSF47413">
    <property type="entry name" value="lambda repressor-like DNA-binding domains"/>
    <property type="match status" value="1"/>
</dbReference>
<dbReference type="Gene3D" id="1.10.260.40">
    <property type="entry name" value="lambda repressor-like DNA-binding domains"/>
    <property type="match status" value="1"/>
</dbReference>
<dbReference type="InterPro" id="IPR000843">
    <property type="entry name" value="HTH_LacI"/>
</dbReference>
<reference evidence="6 7" key="1">
    <citation type="submission" date="2023-02" db="EMBL/GenBank/DDBJ databases">
        <title>Oceanobacillus kimchii IFOP_LL358 isolated form Alexandrium catenella lab strain.</title>
        <authorList>
            <person name="Gajardo G."/>
            <person name="Ueki S."/>
            <person name="Maruyama F."/>
        </authorList>
    </citation>
    <scope>NUCLEOTIDE SEQUENCE [LARGE SCALE GENOMIC DNA]</scope>
    <source>
        <strain evidence="6 7">IFOP_LL358</strain>
    </source>
</reference>
<dbReference type="CDD" id="cd01392">
    <property type="entry name" value="HTH_LacI"/>
    <property type="match status" value="1"/>
</dbReference>
<dbReference type="Pfam" id="PF13377">
    <property type="entry name" value="Peripla_BP_3"/>
    <property type="match status" value="1"/>
</dbReference>
<dbReference type="Proteomes" id="UP001275436">
    <property type="component" value="Unassembled WGS sequence"/>
</dbReference>
<keyword evidence="4" id="KW-0804">Transcription</keyword>
<protein>
    <submittedName>
        <fullName evidence="6">Ribose operon repressor</fullName>
    </submittedName>
</protein>
<dbReference type="PRINTS" id="PR00036">
    <property type="entry name" value="HTHLACI"/>
</dbReference>
<keyword evidence="2" id="KW-0805">Transcription regulation</keyword>
<dbReference type="Gene3D" id="3.40.50.2300">
    <property type="match status" value="2"/>
</dbReference>
<dbReference type="PROSITE" id="PS50932">
    <property type="entry name" value="HTH_LACI_2"/>
    <property type="match status" value="1"/>
</dbReference>
<evidence type="ECO:0000256" key="3">
    <source>
        <dbReference type="ARBA" id="ARBA00023125"/>
    </source>
</evidence>